<evidence type="ECO:0000313" key="12">
    <source>
        <dbReference type="Proteomes" id="UP001174936"/>
    </source>
</evidence>
<evidence type="ECO:0000313" key="11">
    <source>
        <dbReference type="EMBL" id="KAK0647203.1"/>
    </source>
</evidence>
<dbReference type="GO" id="GO:0045493">
    <property type="term" value="P:xylan catabolic process"/>
    <property type="evidence" value="ECO:0007669"/>
    <property type="project" value="UniProtKB-KW"/>
</dbReference>
<dbReference type="SUPFAM" id="SSF53474">
    <property type="entry name" value="alpha/beta-Hydrolases"/>
    <property type="match status" value="1"/>
</dbReference>
<organism evidence="11 12">
    <name type="scientific">Cercophora newfieldiana</name>
    <dbReference type="NCBI Taxonomy" id="92897"/>
    <lineage>
        <taxon>Eukaryota</taxon>
        <taxon>Fungi</taxon>
        <taxon>Dikarya</taxon>
        <taxon>Ascomycota</taxon>
        <taxon>Pezizomycotina</taxon>
        <taxon>Sordariomycetes</taxon>
        <taxon>Sordariomycetidae</taxon>
        <taxon>Sordariales</taxon>
        <taxon>Lasiosphaeriaceae</taxon>
        <taxon>Cercophora</taxon>
    </lineage>
</organism>
<comment type="caution">
    <text evidence="11">The sequence shown here is derived from an EMBL/GenBank/DDBJ whole genome shotgun (WGS) entry which is preliminary data.</text>
</comment>
<keyword evidence="4" id="KW-0858">Xylan degradation</keyword>
<dbReference type="EC" id="3.1.1.73" evidence="2"/>
<keyword evidence="8" id="KW-0624">Polysaccharide degradation</keyword>
<dbReference type="PANTHER" id="PTHR38050">
    <property type="match status" value="1"/>
</dbReference>
<comment type="subcellular location">
    <subcellularLocation>
        <location evidence="1">Secreted</location>
    </subcellularLocation>
</comment>
<dbReference type="InterPro" id="IPR043595">
    <property type="entry name" value="FaeB/C/D"/>
</dbReference>
<evidence type="ECO:0000256" key="9">
    <source>
        <dbReference type="ARBA" id="ARBA00034075"/>
    </source>
</evidence>
<name>A0AA39Y6Z7_9PEZI</name>
<keyword evidence="5 10" id="KW-0732">Signal</keyword>
<evidence type="ECO:0000256" key="3">
    <source>
        <dbReference type="ARBA" id="ARBA00022525"/>
    </source>
</evidence>
<dbReference type="GO" id="GO:0005576">
    <property type="term" value="C:extracellular region"/>
    <property type="evidence" value="ECO:0007669"/>
    <property type="project" value="UniProtKB-SubCell"/>
</dbReference>
<evidence type="ECO:0000256" key="1">
    <source>
        <dbReference type="ARBA" id="ARBA00004613"/>
    </source>
</evidence>
<feature type="chain" id="PRO_5043972269" description="feruloyl esterase" evidence="10">
    <location>
        <begin position="25"/>
        <end position="285"/>
    </location>
</feature>
<feature type="signal peptide" evidence="10">
    <location>
        <begin position="1"/>
        <end position="24"/>
    </location>
</feature>
<gene>
    <name evidence="11" type="ORF">B0T16DRAFT_329524</name>
</gene>
<keyword evidence="6" id="KW-0378">Hydrolase</keyword>
<dbReference type="Proteomes" id="UP001174936">
    <property type="component" value="Unassembled WGS sequence"/>
</dbReference>
<keyword evidence="7" id="KW-0119">Carbohydrate metabolism</keyword>
<keyword evidence="12" id="KW-1185">Reference proteome</keyword>
<sequence length="285" mass="30252">MYGISQFPGAAALLLLALGDIASAAKPSAGCGKAAGIAAGNHTLTVNSKSRWYLLKTPEAYDNNHPYRLIFTLHAMGGNPTLVANGEGGYLPWYGLPALATDSIGAIYVNPNGLDRGWANRGGEDVTLMTDILATVKENLCIDENLVFSVGFSYGASMSTALACSSAKVFRAISAQSGGLMSGCAGGDDPIAFYGQHGVDGDLNITVARSIRDRFIKNNGCTQEEFRSPAIGSGVHTKVEYKGCKEGYPVTWLEYDGGHTPQPRDKGVNATYSAVETWKFFSQFK</sequence>
<evidence type="ECO:0000256" key="10">
    <source>
        <dbReference type="SAM" id="SignalP"/>
    </source>
</evidence>
<evidence type="ECO:0000256" key="5">
    <source>
        <dbReference type="ARBA" id="ARBA00022729"/>
    </source>
</evidence>
<reference evidence="11" key="1">
    <citation type="submission" date="2023-06" db="EMBL/GenBank/DDBJ databases">
        <title>Genome-scale phylogeny and comparative genomics of the fungal order Sordariales.</title>
        <authorList>
            <consortium name="Lawrence Berkeley National Laboratory"/>
            <person name="Hensen N."/>
            <person name="Bonometti L."/>
            <person name="Westerberg I."/>
            <person name="Brannstrom I.O."/>
            <person name="Guillou S."/>
            <person name="Cros-Aarteil S."/>
            <person name="Calhoun S."/>
            <person name="Haridas S."/>
            <person name="Kuo A."/>
            <person name="Mondo S."/>
            <person name="Pangilinan J."/>
            <person name="Riley R."/>
            <person name="Labutti K."/>
            <person name="Andreopoulos B."/>
            <person name="Lipzen A."/>
            <person name="Chen C."/>
            <person name="Yanf M."/>
            <person name="Daum C."/>
            <person name="Ng V."/>
            <person name="Clum A."/>
            <person name="Steindorff A."/>
            <person name="Ohm R."/>
            <person name="Martin F."/>
            <person name="Silar P."/>
            <person name="Natvig D."/>
            <person name="Lalanne C."/>
            <person name="Gautier V."/>
            <person name="Ament-Velasquez S.L."/>
            <person name="Kruys A."/>
            <person name="Hutchinson M.I."/>
            <person name="Powell A.J."/>
            <person name="Barry K."/>
            <person name="Miller A.N."/>
            <person name="Grigoriev I.V."/>
            <person name="Debuchy R."/>
            <person name="Gladieux P."/>
            <person name="Thoren M.H."/>
            <person name="Johannesson H."/>
        </authorList>
    </citation>
    <scope>NUCLEOTIDE SEQUENCE</scope>
    <source>
        <strain evidence="11">SMH2532-1</strain>
    </source>
</reference>
<accession>A0AA39Y6Z7</accession>
<comment type="catalytic activity">
    <reaction evidence="9">
        <text>feruloyl-polysaccharide + H2O = ferulate + polysaccharide.</text>
        <dbReference type="EC" id="3.1.1.73"/>
    </reaction>
</comment>
<dbReference type="Gene3D" id="3.40.50.1820">
    <property type="entry name" value="alpha/beta hydrolase"/>
    <property type="match status" value="1"/>
</dbReference>
<evidence type="ECO:0000256" key="7">
    <source>
        <dbReference type="ARBA" id="ARBA00023277"/>
    </source>
</evidence>
<dbReference type="EMBL" id="JAULSV010000004">
    <property type="protein sequence ID" value="KAK0647203.1"/>
    <property type="molecule type" value="Genomic_DNA"/>
</dbReference>
<protein>
    <recommendedName>
        <fullName evidence="2">feruloyl esterase</fullName>
        <ecNumber evidence="2">3.1.1.73</ecNumber>
    </recommendedName>
</protein>
<dbReference type="PANTHER" id="PTHR38050:SF3">
    <property type="entry name" value="FERULOYL ESTERASE D"/>
    <property type="match status" value="1"/>
</dbReference>
<dbReference type="AlphaFoldDB" id="A0AA39Y6Z7"/>
<dbReference type="InterPro" id="IPR029058">
    <property type="entry name" value="AB_hydrolase_fold"/>
</dbReference>
<dbReference type="GO" id="GO:0030600">
    <property type="term" value="F:feruloyl esterase activity"/>
    <property type="evidence" value="ECO:0007669"/>
    <property type="project" value="UniProtKB-EC"/>
</dbReference>
<evidence type="ECO:0000256" key="8">
    <source>
        <dbReference type="ARBA" id="ARBA00023326"/>
    </source>
</evidence>
<evidence type="ECO:0000256" key="6">
    <source>
        <dbReference type="ARBA" id="ARBA00022801"/>
    </source>
</evidence>
<evidence type="ECO:0000256" key="2">
    <source>
        <dbReference type="ARBA" id="ARBA00013091"/>
    </source>
</evidence>
<evidence type="ECO:0000256" key="4">
    <source>
        <dbReference type="ARBA" id="ARBA00022651"/>
    </source>
</evidence>
<keyword evidence="3" id="KW-0964">Secreted</keyword>
<proteinExistence type="predicted"/>